<protein>
    <submittedName>
        <fullName evidence="1">Electron transfer flavoprotein subunit beta</fullName>
    </submittedName>
</protein>
<sequence length="54" mass="5762">MKDSKVIVAIDKDPEAPTLRVAAYSLEADLASVVPKLVNARCLPDASIIEPETP</sequence>
<proteinExistence type="predicted"/>
<evidence type="ECO:0000313" key="2">
    <source>
        <dbReference type="Proteomes" id="UP000494110"/>
    </source>
</evidence>
<name>A0A6P2ZMY0_BURL3</name>
<dbReference type="InterPro" id="IPR029035">
    <property type="entry name" value="DHS-like_NAD/FAD-binding_dom"/>
</dbReference>
<dbReference type="SUPFAM" id="SSF52467">
    <property type="entry name" value="DHS-like NAD/FAD-binding domain"/>
    <property type="match status" value="1"/>
</dbReference>
<dbReference type="AlphaFoldDB" id="A0A6P2ZMY0"/>
<dbReference type="EMBL" id="CABVQN010000027">
    <property type="protein sequence ID" value="VWD36321.1"/>
    <property type="molecule type" value="Genomic_DNA"/>
</dbReference>
<evidence type="ECO:0000313" key="1">
    <source>
        <dbReference type="EMBL" id="VWD36321.1"/>
    </source>
</evidence>
<organism evidence="1 2">
    <name type="scientific">Burkholderia lata (strain ATCC 17760 / DSM 23089 / LMG 22485 / NCIMB 9086 / R18194 / 383)</name>
    <dbReference type="NCBI Taxonomy" id="482957"/>
    <lineage>
        <taxon>Bacteria</taxon>
        <taxon>Pseudomonadati</taxon>
        <taxon>Pseudomonadota</taxon>
        <taxon>Betaproteobacteria</taxon>
        <taxon>Burkholderiales</taxon>
        <taxon>Burkholderiaceae</taxon>
        <taxon>Burkholderia</taxon>
        <taxon>Burkholderia cepacia complex</taxon>
    </lineage>
</organism>
<accession>A0A6P2ZMY0</accession>
<reference evidence="1 2" key="1">
    <citation type="submission" date="2019-09" db="EMBL/GenBank/DDBJ databases">
        <authorList>
            <person name="Depoorter E."/>
        </authorList>
    </citation>
    <scope>NUCLEOTIDE SEQUENCE [LARGE SCALE GENOMIC DNA]</scope>
    <source>
        <strain evidence="1">R-39750</strain>
    </source>
</reference>
<dbReference type="Gene3D" id="3.40.50.1220">
    <property type="entry name" value="TPP-binding domain"/>
    <property type="match status" value="1"/>
</dbReference>
<dbReference type="Proteomes" id="UP000494110">
    <property type="component" value="Unassembled WGS sequence"/>
</dbReference>
<gene>
    <name evidence="1" type="ORF">BLA39750_05037</name>
</gene>